<dbReference type="Gene3D" id="3.40.50.150">
    <property type="entry name" value="Vaccinia Virus protein VP39"/>
    <property type="match status" value="1"/>
</dbReference>
<reference evidence="5 6" key="1">
    <citation type="journal article" date="2015" name="Nature">
        <title>rRNA introns, odd ribosomes, and small enigmatic genomes across a large radiation of phyla.</title>
        <authorList>
            <person name="Brown C.T."/>
            <person name="Hug L.A."/>
            <person name="Thomas B.C."/>
            <person name="Sharon I."/>
            <person name="Castelle C.J."/>
            <person name="Singh A."/>
            <person name="Wilkins M.J."/>
            <person name="Williams K.H."/>
            <person name="Banfield J.F."/>
        </authorList>
    </citation>
    <scope>NUCLEOTIDE SEQUENCE [LARGE SCALE GENOMIC DNA]</scope>
</reference>
<name>A0A0G1MUU9_9BACT</name>
<evidence type="ECO:0000256" key="2">
    <source>
        <dbReference type="ARBA" id="ARBA00022679"/>
    </source>
</evidence>
<dbReference type="PANTHER" id="PTHR43042">
    <property type="entry name" value="SAM-DEPENDENT METHYLTRANSFERASE"/>
    <property type="match status" value="1"/>
</dbReference>
<dbReference type="Gene3D" id="2.60.40.1180">
    <property type="entry name" value="Golgi alpha-mannosidase II"/>
    <property type="match status" value="1"/>
</dbReference>
<proteinExistence type="predicted"/>
<dbReference type="AlphaFoldDB" id="A0A0G1MUU9"/>
<gene>
    <name evidence="5" type="ORF">UX19_C0010G0006</name>
</gene>
<dbReference type="PANTHER" id="PTHR43042:SF2">
    <property type="entry name" value="SAM-DEPENDENT METHYLTRANSFERASE"/>
    <property type="match status" value="1"/>
</dbReference>
<comment type="caution">
    <text evidence="5">The sequence shown here is derived from an EMBL/GenBank/DDBJ whole genome shotgun (WGS) entry which is preliminary data.</text>
</comment>
<dbReference type="Pfam" id="PF10672">
    <property type="entry name" value="Methyltrans_SAM"/>
    <property type="match status" value="1"/>
</dbReference>
<keyword evidence="2 5" id="KW-0808">Transferase</keyword>
<dbReference type="InterPro" id="IPR029063">
    <property type="entry name" value="SAM-dependent_MTases_sf"/>
</dbReference>
<organism evidence="5 6">
    <name type="scientific">Candidatus Woesebacteria bacterium GW2011_GWA1_45_8</name>
    <dbReference type="NCBI Taxonomy" id="1618559"/>
    <lineage>
        <taxon>Bacteria</taxon>
        <taxon>Candidatus Woeseibacteriota</taxon>
    </lineage>
</organism>
<dbReference type="InterPro" id="IPR013780">
    <property type="entry name" value="Glyco_hydro_b"/>
</dbReference>
<evidence type="ECO:0000256" key="3">
    <source>
        <dbReference type="ARBA" id="ARBA00022691"/>
    </source>
</evidence>
<accession>A0A0G1MUU9</accession>
<dbReference type="EMBL" id="LCLG01000010">
    <property type="protein sequence ID" value="KKU12029.1"/>
    <property type="molecule type" value="Genomic_DNA"/>
</dbReference>
<keyword evidence="3" id="KW-0949">S-adenosyl-L-methionine</keyword>
<dbReference type="GO" id="GO:0008168">
    <property type="term" value="F:methyltransferase activity"/>
    <property type="evidence" value="ECO:0007669"/>
    <property type="project" value="UniProtKB-KW"/>
</dbReference>
<dbReference type="InterPro" id="IPR019614">
    <property type="entry name" value="SAM-dep_methyl-trfase"/>
</dbReference>
<dbReference type="SUPFAM" id="SSF53335">
    <property type="entry name" value="S-adenosyl-L-methionine-dependent methyltransferases"/>
    <property type="match status" value="1"/>
</dbReference>
<dbReference type="PATRIC" id="fig|1618559.3.peg.247"/>
<dbReference type="Proteomes" id="UP000034653">
    <property type="component" value="Unassembled WGS sequence"/>
</dbReference>
<evidence type="ECO:0000256" key="1">
    <source>
        <dbReference type="ARBA" id="ARBA00022603"/>
    </source>
</evidence>
<evidence type="ECO:0000313" key="6">
    <source>
        <dbReference type="Proteomes" id="UP000034653"/>
    </source>
</evidence>
<evidence type="ECO:0000259" key="4">
    <source>
        <dbReference type="Pfam" id="PF10672"/>
    </source>
</evidence>
<dbReference type="GO" id="GO:0032259">
    <property type="term" value="P:methylation"/>
    <property type="evidence" value="ECO:0007669"/>
    <property type="project" value="UniProtKB-KW"/>
</dbReference>
<protein>
    <submittedName>
        <fullName evidence="5">SAM dependent methyltransferase</fullName>
    </submittedName>
</protein>
<feature type="domain" description="S-adenosylmethionine-dependent methyltransferase" evidence="4">
    <location>
        <begin position="48"/>
        <end position="209"/>
    </location>
</feature>
<evidence type="ECO:0000313" key="5">
    <source>
        <dbReference type="EMBL" id="KKU12029.1"/>
    </source>
</evidence>
<dbReference type="CDD" id="cd02440">
    <property type="entry name" value="AdoMet_MTases"/>
    <property type="match status" value="1"/>
</dbReference>
<keyword evidence="1 5" id="KW-0489">Methyltransferase</keyword>
<sequence length="269" mass="30247">MDSVTIEYPTDWKDYELIDSGGGMKLERFGPHTIARSDPRAIWKPHTQNWTSDKLPTSWKISYKHITFILKPTQFKHVGVFPEQATNWNWIADRIHGENIKVLNLFAYTGGATLAAAAAGAQVTHVDAVHSAINWANENVVASGLKDKSIRWIEEDAMKFVIREAKRGNSYDAVILDPPRFGRGSKGEVWKIEEDLPKLLNEIKKILSPHPRFVLLNAYTADLSPLVLHHLLADLVGNANIEFGELALQESTGKRLLPSGIFARWSYLP</sequence>